<feature type="transmembrane region" description="Helical" evidence="1">
    <location>
        <begin position="156"/>
        <end position="177"/>
    </location>
</feature>
<feature type="transmembrane region" description="Helical" evidence="1">
    <location>
        <begin position="183"/>
        <end position="203"/>
    </location>
</feature>
<keyword evidence="1" id="KW-0812">Transmembrane</keyword>
<feature type="transmembrane region" description="Helical" evidence="1">
    <location>
        <begin position="78"/>
        <end position="100"/>
    </location>
</feature>
<dbReference type="Pfam" id="PF06912">
    <property type="entry name" value="DUF1275"/>
    <property type="match status" value="1"/>
</dbReference>
<dbReference type="PANTHER" id="PTHR37314:SF4">
    <property type="entry name" value="UPF0700 TRANSMEMBRANE PROTEIN YOAK"/>
    <property type="match status" value="1"/>
</dbReference>
<dbReference type="PANTHER" id="PTHR37314">
    <property type="entry name" value="SLR0142 PROTEIN"/>
    <property type="match status" value="1"/>
</dbReference>
<feature type="transmembrane region" description="Helical" evidence="1">
    <location>
        <begin position="120"/>
        <end position="144"/>
    </location>
</feature>
<keyword evidence="1" id="KW-1133">Transmembrane helix</keyword>
<comment type="caution">
    <text evidence="2">The sequence shown here is derived from an EMBL/GenBank/DDBJ whole genome shotgun (WGS) entry which is preliminary data.</text>
</comment>
<organism evidence="2 3">
    <name type="scientific">Massilia consociata</name>
    <dbReference type="NCBI Taxonomy" id="760117"/>
    <lineage>
        <taxon>Bacteria</taxon>
        <taxon>Pseudomonadati</taxon>
        <taxon>Pseudomonadota</taxon>
        <taxon>Betaproteobacteria</taxon>
        <taxon>Burkholderiales</taxon>
        <taxon>Oxalobacteraceae</taxon>
        <taxon>Telluria group</taxon>
        <taxon>Massilia</taxon>
    </lineage>
</organism>
<keyword evidence="1" id="KW-0472">Membrane</keyword>
<evidence type="ECO:0000313" key="3">
    <source>
        <dbReference type="Proteomes" id="UP001589773"/>
    </source>
</evidence>
<dbReference type="InterPro" id="IPR010699">
    <property type="entry name" value="DUF1275"/>
</dbReference>
<dbReference type="EMBL" id="JBHLWP010000033">
    <property type="protein sequence ID" value="MFC0254592.1"/>
    <property type="molecule type" value="Genomic_DNA"/>
</dbReference>
<proteinExistence type="predicted"/>
<protein>
    <submittedName>
        <fullName evidence="2">YoaK family protein</fullName>
    </submittedName>
</protein>
<feature type="transmembrane region" description="Helical" evidence="1">
    <location>
        <begin position="277"/>
        <end position="297"/>
    </location>
</feature>
<sequence>MIITGLGEGGAVFVRCEDSRITAAVQQHSGCRAPGAEYHAYRTVIMHDVSFCRAKRMPIQYLSGLTAQVRTGQADLHIGVILALVAGALNAGGFLAIGQYTSHMTGMVSAVADHIVLRNFALAGIAAIAWIAFLAGAAFTALIVNYLRRADVRHPYAVPLLLEVSLILLFGAFGATLEKHEALDVSLAVTTLCFTMGLQNALITKISQAEIRTTHVTGLTTDLGIEIGKLLYWNGKRPDDKRVPVLANRNKLRVHAMLIASFLVGGSAGALGFHYAGFIFTVPLALALAVIAVAPAVGSVRSK</sequence>
<dbReference type="Proteomes" id="UP001589773">
    <property type="component" value="Unassembled WGS sequence"/>
</dbReference>
<evidence type="ECO:0000256" key="1">
    <source>
        <dbReference type="SAM" id="Phobius"/>
    </source>
</evidence>
<keyword evidence="3" id="KW-1185">Reference proteome</keyword>
<name>A0ABV6FM29_9BURK</name>
<feature type="transmembrane region" description="Helical" evidence="1">
    <location>
        <begin position="252"/>
        <end position="271"/>
    </location>
</feature>
<dbReference type="RefSeq" id="WP_379681837.1">
    <property type="nucleotide sequence ID" value="NZ_JBHLWP010000033.1"/>
</dbReference>
<gene>
    <name evidence="2" type="ORF">ACFFJK_22135</name>
</gene>
<evidence type="ECO:0000313" key="2">
    <source>
        <dbReference type="EMBL" id="MFC0254592.1"/>
    </source>
</evidence>
<accession>A0ABV6FM29</accession>
<reference evidence="2 3" key="1">
    <citation type="submission" date="2024-09" db="EMBL/GenBank/DDBJ databases">
        <authorList>
            <person name="Sun Q."/>
            <person name="Mori K."/>
        </authorList>
    </citation>
    <scope>NUCLEOTIDE SEQUENCE [LARGE SCALE GENOMIC DNA]</scope>
    <source>
        <strain evidence="2 3">CCM 7792</strain>
    </source>
</reference>